<organism evidence="2 3">
    <name type="scientific">Paenirhodobacter populi</name>
    <dbReference type="NCBI Taxonomy" id="2306993"/>
    <lineage>
        <taxon>Bacteria</taxon>
        <taxon>Pseudomonadati</taxon>
        <taxon>Pseudomonadota</taxon>
        <taxon>Alphaproteobacteria</taxon>
        <taxon>Rhodobacterales</taxon>
        <taxon>Rhodobacter group</taxon>
        <taxon>Paenirhodobacter</taxon>
    </lineage>
</organism>
<reference evidence="2 3" key="1">
    <citation type="submission" date="2019-01" db="EMBL/GenBank/DDBJ databases">
        <title>Sinorhodobacter populi sp. nov. isolated from the symptomatic bark tissue of Populus euramericana canker.</title>
        <authorList>
            <person name="Xu G."/>
        </authorList>
    </citation>
    <scope>NUCLEOTIDE SEQUENCE [LARGE SCALE GENOMIC DNA]</scope>
    <source>
        <strain evidence="2 3">SK2B-1</strain>
    </source>
</reference>
<keyword evidence="1" id="KW-0175">Coiled coil</keyword>
<sequence length="656" mass="73804">MQFQILKLVLWPRGDFDPRVIEFAPGKVNVISGASKTGKSAVIPIIDYCLCSNKCAIPVGTIRESCEWFGVVISTVEGEKLLARREPGDQKQTGDMYFAEGETVKIPHRIEAKNSNTDQVRALLNRLSGLSNLGMDPNSEGYSGDRTSFRDLMAFTFQPQNIIANPDVLFFKADTTEHREKLKAIFPYVLNAITQETLAARWELERLERLLRQREAALSDVNSAVRVWMSEAEVWLQQGREFGLIQSDTPPPSEWLEMLGALRTLSQSNYRAARPTMTTIEATIAELEGLRSLESDESATLSRLRQRLMEISRLLESSKSYGSALHIQRDRLAISDWLRQLGQEGRAPLEAIAPEGKDHLDKLCEALDGLELEIRSRTTVSDKMDKERHRLRAQAEESLARLGALRAQIADLERRSEAARAEIYRADQVERYLGRLEQALKLYGRSGEDSELRGEVEALKGKISPLRAIISEQLIRQVMQSSLATIENIAGQIIPKLDAEWPDAPIKIVVPDLTIKVVQGTRDDYLWEIGSGANWLAYHVSVSLALQRFFLKTPAHPVPGFLIYDQPSQVYFPKGVHSEEVDEGEWRDEDIEAVRKVFAAVSAETILAEGRLQVVLLDHAAQEVWNGIDNIHLVDEWRGSEKLVPLEWMASTGSRS</sequence>
<accession>A0A443JG66</accession>
<protein>
    <submittedName>
        <fullName evidence="2">DUF3732 domain-containing protein</fullName>
    </submittedName>
</protein>
<dbReference type="InterPro" id="IPR027417">
    <property type="entry name" value="P-loop_NTPase"/>
</dbReference>
<proteinExistence type="predicted"/>
<comment type="caution">
    <text evidence="2">The sequence shown here is derived from an EMBL/GenBank/DDBJ whole genome shotgun (WGS) entry which is preliminary data.</text>
</comment>
<name>A0A443JG66_9RHOB</name>
<dbReference type="RefSeq" id="WP_128209322.1">
    <property type="nucleotide sequence ID" value="NZ_JBHRSO010000063.1"/>
</dbReference>
<evidence type="ECO:0000313" key="3">
    <source>
        <dbReference type="Proteomes" id="UP000284476"/>
    </source>
</evidence>
<evidence type="ECO:0000313" key="2">
    <source>
        <dbReference type="EMBL" id="RWR19565.1"/>
    </source>
</evidence>
<dbReference type="Pfam" id="PF12532">
    <property type="entry name" value="DUF3732"/>
    <property type="match status" value="1"/>
</dbReference>
<evidence type="ECO:0000256" key="1">
    <source>
        <dbReference type="SAM" id="Coils"/>
    </source>
</evidence>
<dbReference type="AlphaFoldDB" id="A0A443JG66"/>
<dbReference type="Proteomes" id="UP000284476">
    <property type="component" value="Unassembled WGS sequence"/>
</dbReference>
<dbReference type="EMBL" id="SAUZ01000015">
    <property type="protein sequence ID" value="RWR19565.1"/>
    <property type="molecule type" value="Genomic_DNA"/>
</dbReference>
<dbReference type="Gene3D" id="3.40.50.300">
    <property type="entry name" value="P-loop containing nucleotide triphosphate hydrolases"/>
    <property type="match status" value="1"/>
</dbReference>
<gene>
    <name evidence="2" type="ORF">D2T30_13720</name>
</gene>
<feature type="coiled-coil region" evidence="1">
    <location>
        <begin position="395"/>
        <end position="422"/>
    </location>
</feature>
<reference evidence="2 3" key="2">
    <citation type="submission" date="2019-01" db="EMBL/GenBank/DDBJ databases">
        <authorList>
            <person name="Li Y."/>
        </authorList>
    </citation>
    <scope>NUCLEOTIDE SEQUENCE [LARGE SCALE GENOMIC DNA]</scope>
    <source>
        <strain evidence="2 3">SK2B-1</strain>
    </source>
</reference>
<dbReference type="InterPro" id="IPR022205">
    <property type="entry name" value="DUF3732"/>
</dbReference>